<evidence type="ECO:0000313" key="2">
    <source>
        <dbReference type="Proteomes" id="UP000799755"/>
    </source>
</evidence>
<protein>
    <submittedName>
        <fullName evidence="1">Uncharacterized protein</fullName>
    </submittedName>
</protein>
<name>A0ACB6QYK9_9PLEO</name>
<reference evidence="1" key="1">
    <citation type="journal article" date="2020" name="Stud. Mycol.">
        <title>101 Dothideomycetes genomes: a test case for predicting lifestyles and emergence of pathogens.</title>
        <authorList>
            <person name="Haridas S."/>
            <person name="Albert R."/>
            <person name="Binder M."/>
            <person name="Bloem J."/>
            <person name="Labutti K."/>
            <person name="Salamov A."/>
            <person name="Andreopoulos B."/>
            <person name="Baker S."/>
            <person name="Barry K."/>
            <person name="Bills G."/>
            <person name="Bluhm B."/>
            <person name="Cannon C."/>
            <person name="Castanera R."/>
            <person name="Culley D."/>
            <person name="Daum C."/>
            <person name="Ezra D."/>
            <person name="Gonzalez J."/>
            <person name="Henrissat B."/>
            <person name="Kuo A."/>
            <person name="Liang C."/>
            <person name="Lipzen A."/>
            <person name="Lutzoni F."/>
            <person name="Magnuson J."/>
            <person name="Mondo S."/>
            <person name="Nolan M."/>
            <person name="Ohm R."/>
            <person name="Pangilinan J."/>
            <person name="Park H.-J."/>
            <person name="Ramirez L."/>
            <person name="Alfaro M."/>
            <person name="Sun H."/>
            <person name="Tritt A."/>
            <person name="Yoshinaga Y."/>
            <person name="Zwiers L.-H."/>
            <person name="Turgeon B."/>
            <person name="Goodwin S."/>
            <person name="Spatafora J."/>
            <person name="Crous P."/>
            <person name="Grigoriev I."/>
        </authorList>
    </citation>
    <scope>NUCLEOTIDE SEQUENCE</scope>
    <source>
        <strain evidence="1">ATCC 200398</strain>
    </source>
</reference>
<dbReference type="EMBL" id="MU003504">
    <property type="protein sequence ID" value="KAF2471653.1"/>
    <property type="molecule type" value="Genomic_DNA"/>
</dbReference>
<dbReference type="Proteomes" id="UP000799755">
    <property type="component" value="Unassembled WGS sequence"/>
</dbReference>
<proteinExistence type="predicted"/>
<comment type="caution">
    <text evidence="1">The sequence shown here is derived from an EMBL/GenBank/DDBJ whole genome shotgun (WGS) entry which is preliminary data.</text>
</comment>
<accession>A0ACB6QYK9</accession>
<evidence type="ECO:0000313" key="1">
    <source>
        <dbReference type="EMBL" id="KAF2471653.1"/>
    </source>
</evidence>
<sequence length="264" mass="29737">MTGIMRCSGTEIRLDSDHSYHNSTSSKNLYRLKWVLSTILQHFSLNSLSPLLSIPQYGLYKRENFWKSNETLTPPFSIGTPSQAFSYSVLPHFTDYSQTQANSKSPPKQGSPNGWLYTSSSMRQSYTHIVNLQSFYRHRIIPRMLVDTNTRDISTTIFGHNLPVAKVSGELMLPYWHSAASLQSIEDVAKANDELGKARSFFIHTYKFGLKAGILTFNAYQAAWRRGDLREMESIQRNNLVMPGLRVLITCGMGGAIASLDVNG</sequence>
<keyword evidence="2" id="KW-1185">Reference proteome</keyword>
<gene>
    <name evidence="1" type="ORF">BDR25DRAFT_354156</name>
</gene>
<organism evidence="1 2">
    <name type="scientific">Lindgomyces ingoldianus</name>
    <dbReference type="NCBI Taxonomy" id="673940"/>
    <lineage>
        <taxon>Eukaryota</taxon>
        <taxon>Fungi</taxon>
        <taxon>Dikarya</taxon>
        <taxon>Ascomycota</taxon>
        <taxon>Pezizomycotina</taxon>
        <taxon>Dothideomycetes</taxon>
        <taxon>Pleosporomycetidae</taxon>
        <taxon>Pleosporales</taxon>
        <taxon>Lindgomycetaceae</taxon>
        <taxon>Lindgomyces</taxon>
    </lineage>
</organism>